<dbReference type="EnsemblBacteria" id="ABY36180">
    <property type="protein sequence ID" value="ABY36180"/>
    <property type="gene ID" value="Caur_2981"/>
</dbReference>
<name>A9WG26_CHLAA</name>
<dbReference type="AlphaFoldDB" id="A9WG26"/>
<dbReference type="Gene3D" id="3.40.50.300">
    <property type="entry name" value="P-loop containing nucleotide triphosphate hydrolases"/>
    <property type="match status" value="1"/>
</dbReference>
<dbReference type="HOGENOM" id="CLU_000604_1_22_0"/>
<gene>
    <name evidence="5" type="ordered locus">Caur_2981</name>
</gene>
<accession>A9WG26</accession>
<evidence type="ECO:0000256" key="1">
    <source>
        <dbReference type="ARBA" id="ARBA00005417"/>
    </source>
</evidence>
<dbReference type="InterPro" id="IPR027417">
    <property type="entry name" value="P-loop_NTPase"/>
</dbReference>
<dbReference type="InterPro" id="IPR003439">
    <property type="entry name" value="ABC_transporter-like_ATP-bd"/>
</dbReference>
<dbReference type="InterPro" id="IPR003593">
    <property type="entry name" value="AAA+_ATPase"/>
</dbReference>
<dbReference type="Proteomes" id="UP000002008">
    <property type="component" value="Chromosome"/>
</dbReference>
<dbReference type="InterPro" id="IPR017871">
    <property type="entry name" value="ABC_transporter-like_CS"/>
</dbReference>
<dbReference type="SMART" id="SM00382">
    <property type="entry name" value="AAA"/>
    <property type="match status" value="1"/>
</dbReference>
<evidence type="ECO:0000256" key="2">
    <source>
        <dbReference type="ARBA" id="ARBA00022741"/>
    </source>
</evidence>
<evidence type="ECO:0000256" key="3">
    <source>
        <dbReference type="ARBA" id="ARBA00022840"/>
    </source>
</evidence>
<keyword evidence="2" id="KW-0547">Nucleotide-binding</keyword>
<dbReference type="eggNOG" id="COG4778">
    <property type="taxonomic scope" value="Bacteria"/>
</dbReference>
<evidence type="ECO:0000313" key="6">
    <source>
        <dbReference type="Proteomes" id="UP000002008"/>
    </source>
</evidence>
<sequence length="228" mass="25680">MQPLLEVDHLVKSFTLHLIDGRTITPVRDVNLTVHAGEHLLIYGRSGMGKTSILKCIYRTYIPDAGHIWFSSEQFGRIDLRLAADDVILHLREREIGFCSQFLRVLPRVSALDTICEPLYRQGMDRATARHIGQEWLERLGIARSLWPASPVTFSGGEQQRINLGRAFIARPRLLLLDEPTASLDEGTKRIVIEMIQAAQHDGTAIISVSHDLAGLGAYADRKWTFNE</sequence>
<dbReference type="Pfam" id="PF00005">
    <property type="entry name" value="ABC_tran"/>
    <property type="match status" value="1"/>
</dbReference>
<proteinExistence type="inferred from homology"/>
<comment type="similarity">
    <text evidence="1">Belongs to the ABC transporter superfamily.</text>
</comment>
<dbReference type="PANTHER" id="PTHR42798:SF7">
    <property type="entry name" value="ALPHA-D-RIBOSE 1-METHYLPHOSPHONATE 5-TRIPHOSPHATE SYNTHASE SUBUNIT PHNL"/>
    <property type="match status" value="1"/>
</dbReference>
<dbReference type="InParanoid" id="A9WG26"/>
<dbReference type="PATRIC" id="fig|324602.8.peg.3380"/>
<dbReference type="SUPFAM" id="SSF52540">
    <property type="entry name" value="P-loop containing nucleoside triphosphate hydrolases"/>
    <property type="match status" value="1"/>
</dbReference>
<protein>
    <submittedName>
        <fullName evidence="5">ABC transporter related</fullName>
    </submittedName>
</protein>
<feature type="domain" description="ABC transporter" evidence="4">
    <location>
        <begin position="5"/>
        <end position="228"/>
    </location>
</feature>
<dbReference type="EMBL" id="CP000909">
    <property type="protein sequence ID" value="ABY36180.1"/>
    <property type="molecule type" value="Genomic_DNA"/>
</dbReference>
<dbReference type="PROSITE" id="PS00211">
    <property type="entry name" value="ABC_TRANSPORTER_1"/>
    <property type="match status" value="1"/>
</dbReference>
<dbReference type="PROSITE" id="PS50893">
    <property type="entry name" value="ABC_TRANSPORTER_2"/>
    <property type="match status" value="1"/>
</dbReference>
<dbReference type="RefSeq" id="WP_012258833.1">
    <property type="nucleotide sequence ID" value="NC_010175.1"/>
</dbReference>
<dbReference type="STRING" id="324602.Caur_2981"/>
<organism evidence="5 6">
    <name type="scientific">Chloroflexus aurantiacus (strain ATCC 29366 / DSM 635 / J-10-fl)</name>
    <dbReference type="NCBI Taxonomy" id="324602"/>
    <lineage>
        <taxon>Bacteria</taxon>
        <taxon>Bacillati</taxon>
        <taxon>Chloroflexota</taxon>
        <taxon>Chloroflexia</taxon>
        <taxon>Chloroflexales</taxon>
        <taxon>Chloroflexineae</taxon>
        <taxon>Chloroflexaceae</taxon>
        <taxon>Chloroflexus</taxon>
    </lineage>
</organism>
<reference evidence="6" key="1">
    <citation type="journal article" date="2011" name="BMC Genomics">
        <title>Complete genome sequence of the filamentous anoxygenic phototrophic bacterium Chloroflexus aurantiacus.</title>
        <authorList>
            <person name="Tang K.H."/>
            <person name="Barry K."/>
            <person name="Chertkov O."/>
            <person name="Dalin E."/>
            <person name="Han C.S."/>
            <person name="Hauser L.J."/>
            <person name="Honchak B.M."/>
            <person name="Karbach L.E."/>
            <person name="Land M.L."/>
            <person name="Lapidus A."/>
            <person name="Larimer F.W."/>
            <person name="Mikhailova N."/>
            <person name="Pitluck S."/>
            <person name="Pierson B.K."/>
            <person name="Blankenship R.E."/>
        </authorList>
    </citation>
    <scope>NUCLEOTIDE SEQUENCE [LARGE SCALE GENOMIC DNA]</scope>
    <source>
        <strain evidence="6">ATCC 29366 / DSM 635 / J-10-fl</strain>
    </source>
</reference>
<evidence type="ECO:0000259" key="4">
    <source>
        <dbReference type="PROSITE" id="PS50893"/>
    </source>
</evidence>
<dbReference type="PANTHER" id="PTHR42798">
    <property type="entry name" value="LIPOPROTEIN-RELEASING SYSTEM ATP-BINDING PROTEIN LOLD"/>
    <property type="match status" value="1"/>
</dbReference>
<keyword evidence="6" id="KW-1185">Reference proteome</keyword>
<dbReference type="GO" id="GO:0005524">
    <property type="term" value="F:ATP binding"/>
    <property type="evidence" value="ECO:0007669"/>
    <property type="project" value="UniProtKB-KW"/>
</dbReference>
<dbReference type="GO" id="GO:0016887">
    <property type="term" value="F:ATP hydrolysis activity"/>
    <property type="evidence" value="ECO:0007669"/>
    <property type="project" value="InterPro"/>
</dbReference>
<dbReference type="KEGG" id="cau:Caur_2981"/>
<dbReference type="GO" id="GO:0015716">
    <property type="term" value="P:organic phosphonate transport"/>
    <property type="evidence" value="ECO:0000318"/>
    <property type="project" value="GO_Central"/>
</dbReference>
<evidence type="ECO:0000313" key="5">
    <source>
        <dbReference type="EMBL" id="ABY36180.1"/>
    </source>
</evidence>
<keyword evidence="3" id="KW-0067">ATP-binding</keyword>